<dbReference type="Gene3D" id="3.90.550.10">
    <property type="entry name" value="Spore Coat Polysaccharide Biosynthesis Protein SpsA, Chain A"/>
    <property type="match status" value="1"/>
</dbReference>
<gene>
    <name evidence="5" type="ORF">HNP71_001108</name>
</gene>
<comment type="caution">
    <text evidence="5">The sequence shown here is derived from an EMBL/GenBank/DDBJ whole genome shotgun (WGS) entry which is preliminary data.</text>
</comment>
<dbReference type="AlphaFoldDB" id="A0A840VDB8"/>
<evidence type="ECO:0000256" key="3">
    <source>
        <dbReference type="ARBA" id="ARBA00022679"/>
    </source>
</evidence>
<keyword evidence="6" id="KW-1185">Reference proteome</keyword>
<protein>
    <submittedName>
        <fullName evidence="5">GT2 family glycosyltransferase</fullName>
    </submittedName>
</protein>
<evidence type="ECO:0000313" key="5">
    <source>
        <dbReference type="EMBL" id="MBB5372857.1"/>
    </source>
</evidence>
<organism evidence="5 6">
    <name type="scientific">Acidocella aromatica</name>
    <dbReference type="NCBI Taxonomy" id="1303579"/>
    <lineage>
        <taxon>Bacteria</taxon>
        <taxon>Pseudomonadati</taxon>
        <taxon>Pseudomonadota</taxon>
        <taxon>Alphaproteobacteria</taxon>
        <taxon>Acetobacterales</taxon>
        <taxon>Acidocellaceae</taxon>
        <taxon>Acidocella</taxon>
    </lineage>
</organism>
<dbReference type="Proteomes" id="UP000553706">
    <property type="component" value="Unassembled WGS sequence"/>
</dbReference>
<name>A0A840VDB8_9PROT</name>
<evidence type="ECO:0000259" key="4">
    <source>
        <dbReference type="Pfam" id="PF00535"/>
    </source>
</evidence>
<dbReference type="InterPro" id="IPR029044">
    <property type="entry name" value="Nucleotide-diphossugar_trans"/>
</dbReference>
<dbReference type="EMBL" id="JACHFJ010000003">
    <property type="protein sequence ID" value="MBB5372857.1"/>
    <property type="molecule type" value="Genomic_DNA"/>
</dbReference>
<dbReference type="RefSeq" id="WP_183265877.1">
    <property type="nucleotide sequence ID" value="NZ_JACHFJ010000003.1"/>
</dbReference>
<evidence type="ECO:0000256" key="2">
    <source>
        <dbReference type="ARBA" id="ARBA00022676"/>
    </source>
</evidence>
<dbReference type="PANTHER" id="PTHR43179">
    <property type="entry name" value="RHAMNOSYLTRANSFERASE WBBL"/>
    <property type="match status" value="1"/>
</dbReference>
<dbReference type="GO" id="GO:0016757">
    <property type="term" value="F:glycosyltransferase activity"/>
    <property type="evidence" value="ECO:0007669"/>
    <property type="project" value="UniProtKB-KW"/>
</dbReference>
<reference evidence="5 6" key="1">
    <citation type="submission" date="2020-08" db="EMBL/GenBank/DDBJ databases">
        <title>Genomic Encyclopedia of Type Strains, Phase IV (KMG-IV): sequencing the most valuable type-strain genomes for metagenomic binning, comparative biology and taxonomic classification.</title>
        <authorList>
            <person name="Goeker M."/>
        </authorList>
    </citation>
    <scope>NUCLEOTIDE SEQUENCE [LARGE SCALE GENOMIC DNA]</scope>
    <source>
        <strain evidence="5 6">DSM 27026</strain>
    </source>
</reference>
<accession>A0A840VDB8</accession>
<proteinExistence type="inferred from homology"/>
<dbReference type="PANTHER" id="PTHR43179:SF12">
    <property type="entry name" value="GALACTOFURANOSYLTRANSFERASE GLFT2"/>
    <property type="match status" value="1"/>
</dbReference>
<dbReference type="SUPFAM" id="SSF53448">
    <property type="entry name" value="Nucleotide-diphospho-sugar transferases"/>
    <property type="match status" value="1"/>
</dbReference>
<keyword evidence="3 5" id="KW-0808">Transferase</keyword>
<evidence type="ECO:0000313" key="6">
    <source>
        <dbReference type="Proteomes" id="UP000553706"/>
    </source>
</evidence>
<comment type="similarity">
    <text evidence="1">Belongs to the glycosyltransferase 2 family.</text>
</comment>
<dbReference type="Pfam" id="PF00535">
    <property type="entry name" value="Glycos_transf_2"/>
    <property type="match status" value="1"/>
</dbReference>
<sequence>MPTEKRRAGFPPPLGGYDADIIILCLNRLEDTLEAIGSALAQRGGDFHVTVLDQGSEPETIAAIARAFGTHPRFALHSAGKNLGVAGGRNLAAKLGHGSVIVALDNDATFRDDWVVANALKRFRRSPDLGALGFAILTADGTGPDPGAWGYPKSLLPRFRERFDASTFVGAGHAIRRAAWSAAGGYDSSLFFTWEEYDFCLAAIALGWRIAYDGTLTVLHKSSAEARVQWSGERMAWFVRNRLIIARKWGASRLGLVPRIGVYWLHGRRHGCAPQVWRGVAQAFEANIPEPRRMPESMRRYISRNETRHRGGLVRQVVSLFS</sequence>
<dbReference type="InterPro" id="IPR001173">
    <property type="entry name" value="Glyco_trans_2-like"/>
</dbReference>
<feature type="domain" description="Glycosyltransferase 2-like" evidence="4">
    <location>
        <begin position="21"/>
        <end position="179"/>
    </location>
</feature>
<keyword evidence="2" id="KW-0328">Glycosyltransferase</keyword>
<evidence type="ECO:0000256" key="1">
    <source>
        <dbReference type="ARBA" id="ARBA00006739"/>
    </source>
</evidence>